<dbReference type="AlphaFoldDB" id="A0AAX4JGG3"/>
<dbReference type="EMBL" id="CP142737">
    <property type="protein sequence ID" value="WUR05049.1"/>
    <property type="molecule type" value="Genomic_DNA"/>
</dbReference>
<evidence type="ECO:0000313" key="2">
    <source>
        <dbReference type="Proteomes" id="UP001334084"/>
    </source>
</evidence>
<reference evidence="1" key="1">
    <citation type="journal article" date="2024" name="BMC Genomics">
        <title>Functional annotation of a divergent genome using sequence and structure-based similarity.</title>
        <authorList>
            <person name="Svedberg D."/>
            <person name="Winiger R.R."/>
            <person name="Berg A."/>
            <person name="Sharma H."/>
            <person name="Tellgren-Roth C."/>
            <person name="Debrunner-Vossbrinck B.A."/>
            <person name="Vossbrinck C.R."/>
            <person name="Barandun J."/>
        </authorList>
    </citation>
    <scope>NUCLEOTIDE SEQUENCE</scope>
    <source>
        <strain evidence="1">Illinois isolate</strain>
    </source>
</reference>
<sequence>MFIYIYLVVCTEGIIQAQQKKNLDTKYLTHDYQFNFTFDEKTLPFKKRKIYIGELDLIHLDNNMITNSGHCELMPNLKKEENKPSIKRKYSSTTYNPNRIKQPVNSKNINEIEQSTFTYHKTLSKKLEDQILEWDKKDNNKKTTSYVLQGNNTMEILAFNNSKKTINKLFSAFCAACKMHFDKIYYEVKNIPQMKDQLHFFKICFEYLEKILGKKLNYKTESKKIIALYNTLPQRMKILKEEYLIVERFEVFKFNISKQYTNNNEIKVSLQEISQNLQKLFNSIQQIKYSSAKITKNLNELILNNN</sequence>
<dbReference type="Proteomes" id="UP001334084">
    <property type="component" value="Chromosome 12"/>
</dbReference>
<dbReference type="RefSeq" id="XP_065331194.1">
    <property type="nucleotide sequence ID" value="XM_065475122.1"/>
</dbReference>
<gene>
    <name evidence="1" type="ORF">VNE69_12034</name>
</gene>
<keyword evidence="2" id="KW-1185">Reference proteome</keyword>
<organism evidence="1 2">
    <name type="scientific">Vairimorpha necatrix</name>
    <dbReference type="NCBI Taxonomy" id="6039"/>
    <lineage>
        <taxon>Eukaryota</taxon>
        <taxon>Fungi</taxon>
        <taxon>Fungi incertae sedis</taxon>
        <taxon>Microsporidia</taxon>
        <taxon>Nosematidae</taxon>
        <taxon>Vairimorpha</taxon>
    </lineage>
</organism>
<dbReference type="KEGG" id="vnx:VNE69_12034"/>
<dbReference type="GeneID" id="90542896"/>
<proteinExistence type="predicted"/>
<accession>A0AAX4JGG3</accession>
<protein>
    <submittedName>
        <fullName evidence="1">Uncharacterized protein</fullName>
    </submittedName>
</protein>
<name>A0AAX4JGG3_9MICR</name>
<evidence type="ECO:0000313" key="1">
    <source>
        <dbReference type="EMBL" id="WUR05049.1"/>
    </source>
</evidence>